<dbReference type="Gene3D" id="1.10.1740.10">
    <property type="match status" value="1"/>
</dbReference>
<evidence type="ECO:0000259" key="7">
    <source>
        <dbReference type="Pfam" id="PF08281"/>
    </source>
</evidence>
<keyword evidence="3" id="KW-0731">Sigma factor</keyword>
<gene>
    <name evidence="8" type="ORF">LVJ94_50225</name>
</gene>
<dbReference type="InterPro" id="IPR013249">
    <property type="entry name" value="RNA_pol_sigma70_r4_t2"/>
</dbReference>
<dbReference type="CDD" id="cd06171">
    <property type="entry name" value="Sigma70_r4"/>
    <property type="match status" value="1"/>
</dbReference>
<dbReference type="InterPro" id="IPR007627">
    <property type="entry name" value="RNA_pol_sigma70_r2"/>
</dbReference>
<dbReference type="InterPro" id="IPR013324">
    <property type="entry name" value="RNA_pol_sigma_r3/r4-like"/>
</dbReference>
<feature type="compositionally biased region" description="Acidic residues" evidence="5">
    <location>
        <begin position="24"/>
        <end position="40"/>
    </location>
</feature>
<evidence type="ECO:0000256" key="5">
    <source>
        <dbReference type="SAM" id="MobiDB-lite"/>
    </source>
</evidence>
<feature type="domain" description="RNA polymerase sigma factor 70 region 4 type 2" evidence="7">
    <location>
        <begin position="150"/>
        <end position="199"/>
    </location>
</feature>
<sequence>MTDTLSSRSVSQAVLHADYPGDSESLDPDLLDPDAFEGESSDGPGQPMDPVRVARLVQAHHAFVWRSLRRLGVIASDVDDATQKVFLAVTRKCAGVPPHRERSFLFATAVRIAANERRAQSRKRYAGAEDLDVYGGEGPSPEQTTADRALLDKILAPLPLNLRSVFILFELEQMTKQEIAAVLDLPEGTVASRLRRARELVEATIVRLRAQNGRDGRGAT</sequence>
<evidence type="ECO:0000256" key="3">
    <source>
        <dbReference type="ARBA" id="ARBA00023082"/>
    </source>
</evidence>
<dbReference type="EMBL" id="CP089983">
    <property type="protein sequence ID" value="WXB05059.1"/>
    <property type="molecule type" value="Genomic_DNA"/>
</dbReference>
<evidence type="ECO:0000313" key="8">
    <source>
        <dbReference type="EMBL" id="WXB05059.1"/>
    </source>
</evidence>
<evidence type="ECO:0000256" key="4">
    <source>
        <dbReference type="ARBA" id="ARBA00023163"/>
    </source>
</evidence>
<keyword evidence="2" id="KW-0805">Transcription regulation</keyword>
<dbReference type="InterPro" id="IPR014284">
    <property type="entry name" value="RNA_pol_sigma-70_dom"/>
</dbReference>
<dbReference type="Pfam" id="PF04542">
    <property type="entry name" value="Sigma70_r2"/>
    <property type="match status" value="1"/>
</dbReference>
<reference evidence="8" key="1">
    <citation type="submission" date="2021-12" db="EMBL/GenBank/DDBJ databases">
        <title>Discovery of the Pendulisporaceae a myxobacterial family with distinct sporulation behavior and unique specialized metabolism.</title>
        <authorList>
            <person name="Garcia R."/>
            <person name="Popoff A."/>
            <person name="Bader C.D."/>
            <person name="Loehr J."/>
            <person name="Walesch S."/>
            <person name="Walt C."/>
            <person name="Boldt J."/>
            <person name="Bunk B."/>
            <person name="Haeckl F.J.F.P.J."/>
            <person name="Gunesch A.P."/>
            <person name="Birkelbach J."/>
            <person name="Nuebel U."/>
            <person name="Pietschmann T."/>
            <person name="Bach T."/>
            <person name="Mueller R."/>
        </authorList>
    </citation>
    <scope>NUCLEOTIDE SEQUENCE</scope>
    <source>
        <strain evidence="8">MSr11367</strain>
    </source>
</reference>
<dbReference type="Gene3D" id="1.10.10.10">
    <property type="entry name" value="Winged helix-like DNA-binding domain superfamily/Winged helix DNA-binding domain"/>
    <property type="match status" value="1"/>
</dbReference>
<dbReference type="PANTHER" id="PTHR43133">
    <property type="entry name" value="RNA POLYMERASE ECF-TYPE SIGMA FACTO"/>
    <property type="match status" value="1"/>
</dbReference>
<dbReference type="PANTHER" id="PTHR43133:SF63">
    <property type="entry name" value="RNA POLYMERASE SIGMA FACTOR FECI-RELATED"/>
    <property type="match status" value="1"/>
</dbReference>
<keyword evidence="4" id="KW-0804">Transcription</keyword>
<dbReference type="NCBIfam" id="TIGR02937">
    <property type="entry name" value="sigma70-ECF"/>
    <property type="match status" value="1"/>
</dbReference>
<keyword evidence="9" id="KW-1185">Reference proteome</keyword>
<feature type="compositionally biased region" description="Polar residues" evidence="5">
    <location>
        <begin position="1"/>
        <end position="12"/>
    </location>
</feature>
<proteinExistence type="inferred from homology"/>
<evidence type="ECO:0000259" key="6">
    <source>
        <dbReference type="Pfam" id="PF04542"/>
    </source>
</evidence>
<dbReference type="InterPro" id="IPR036388">
    <property type="entry name" value="WH-like_DNA-bd_sf"/>
</dbReference>
<dbReference type="InterPro" id="IPR039425">
    <property type="entry name" value="RNA_pol_sigma-70-like"/>
</dbReference>
<feature type="region of interest" description="Disordered" evidence="5">
    <location>
        <begin position="1"/>
        <end position="49"/>
    </location>
</feature>
<evidence type="ECO:0000313" key="9">
    <source>
        <dbReference type="Proteomes" id="UP001374803"/>
    </source>
</evidence>
<accession>A0ABZ2L294</accession>
<dbReference type="RefSeq" id="WP_394834701.1">
    <property type="nucleotide sequence ID" value="NZ_CP089929.1"/>
</dbReference>
<organism evidence="8 9">
    <name type="scientific">Pendulispora rubella</name>
    <dbReference type="NCBI Taxonomy" id="2741070"/>
    <lineage>
        <taxon>Bacteria</taxon>
        <taxon>Pseudomonadati</taxon>
        <taxon>Myxococcota</taxon>
        <taxon>Myxococcia</taxon>
        <taxon>Myxococcales</taxon>
        <taxon>Sorangiineae</taxon>
        <taxon>Pendulisporaceae</taxon>
        <taxon>Pendulispora</taxon>
    </lineage>
</organism>
<feature type="domain" description="RNA polymerase sigma-70 region 2" evidence="6">
    <location>
        <begin position="56"/>
        <end position="122"/>
    </location>
</feature>
<dbReference type="InterPro" id="IPR013325">
    <property type="entry name" value="RNA_pol_sigma_r2"/>
</dbReference>
<dbReference type="SUPFAM" id="SSF88659">
    <property type="entry name" value="Sigma3 and sigma4 domains of RNA polymerase sigma factors"/>
    <property type="match status" value="1"/>
</dbReference>
<evidence type="ECO:0000256" key="1">
    <source>
        <dbReference type="ARBA" id="ARBA00010641"/>
    </source>
</evidence>
<protein>
    <submittedName>
        <fullName evidence="8">Sigma-70 family RNA polymerase sigma factor</fullName>
    </submittedName>
</protein>
<comment type="similarity">
    <text evidence="1">Belongs to the sigma-70 factor family. ECF subfamily.</text>
</comment>
<dbReference type="SUPFAM" id="SSF88946">
    <property type="entry name" value="Sigma2 domain of RNA polymerase sigma factors"/>
    <property type="match status" value="1"/>
</dbReference>
<dbReference type="Pfam" id="PF08281">
    <property type="entry name" value="Sigma70_r4_2"/>
    <property type="match status" value="1"/>
</dbReference>
<evidence type="ECO:0000256" key="2">
    <source>
        <dbReference type="ARBA" id="ARBA00023015"/>
    </source>
</evidence>
<name>A0ABZ2L294_9BACT</name>
<dbReference type="Proteomes" id="UP001374803">
    <property type="component" value="Chromosome"/>
</dbReference>